<dbReference type="AlphaFoldDB" id="A0A0J9FS14"/>
<evidence type="ECO:0000259" key="12">
    <source>
        <dbReference type="Pfam" id="PF00593"/>
    </source>
</evidence>
<evidence type="ECO:0000313" key="15">
    <source>
        <dbReference type="Proteomes" id="UP000037029"/>
    </source>
</evidence>
<keyword evidence="10" id="KW-0998">Cell outer membrane</keyword>
<comment type="similarity">
    <text evidence="11">Belongs to the TonB-dependent receptor family.</text>
</comment>
<evidence type="ECO:0000256" key="7">
    <source>
        <dbReference type="ARBA" id="ARBA00023065"/>
    </source>
</evidence>
<evidence type="ECO:0000256" key="4">
    <source>
        <dbReference type="ARBA" id="ARBA00022496"/>
    </source>
</evidence>
<dbReference type="PANTHER" id="PTHR32552">
    <property type="entry name" value="FERRICHROME IRON RECEPTOR-RELATED"/>
    <property type="match status" value="1"/>
</dbReference>
<comment type="subcellular location">
    <subcellularLocation>
        <location evidence="1">Cell outer membrane</location>
        <topology evidence="1">Multi-pass membrane protein</topology>
    </subcellularLocation>
</comment>
<dbReference type="InterPro" id="IPR039426">
    <property type="entry name" value="TonB-dep_rcpt-like"/>
</dbReference>
<dbReference type="PANTHER" id="PTHR32552:SF81">
    <property type="entry name" value="TONB-DEPENDENT OUTER MEMBRANE RECEPTOR"/>
    <property type="match status" value="1"/>
</dbReference>
<dbReference type="InterPro" id="IPR012910">
    <property type="entry name" value="Plug_dom"/>
</dbReference>
<dbReference type="GO" id="GO:0006826">
    <property type="term" value="P:iron ion transport"/>
    <property type="evidence" value="ECO:0007669"/>
    <property type="project" value="UniProtKB-KW"/>
</dbReference>
<feature type="domain" description="TonB-dependent receptor plug" evidence="13">
    <location>
        <begin position="44"/>
        <end position="148"/>
    </location>
</feature>
<evidence type="ECO:0000256" key="11">
    <source>
        <dbReference type="RuleBase" id="RU003357"/>
    </source>
</evidence>
<evidence type="ECO:0000256" key="1">
    <source>
        <dbReference type="ARBA" id="ARBA00004571"/>
    </source>
</evidence>
<reference evidence="14 15" key="1">
    <citation type="submission" date="2017-04" db="EMBL/GenBank/DDBJ databases">
        <title>Characterization, genome and methylation analysis of a phthalic acid esters degrading strain Sphingobium yanoikuyae SHJ.</title>
        <authorList>
            <person name="Feng L."/>
        </authorList>
    </citation>
    <scope>NUCLEOTIDE SEQUENCE [LARGE SCALE GENOMIC DNA]</scope>
    <source>
        <strain evidence="14 15">SHJ</strain>
    </source>
</reference>
<dbReference type="SUPFAM" id="SSF56935">
    <property type="entry name" value="Porins"/>
    <property type="match status" value="1"/>
</dbReference>
<dbReference type="Pfam" id="PF00593">
    <property type="entry name" value="TonB_dep_Rec_b-barrel"/>
    <property type="match status" value="1"/>
</dbReference>
<keyword evidence="3" id="KW-1134">Transmembrane beta strand</keyword>
<keyword evidence="9 11" id="KW-0472">Membrane</keyword>
<keyword evidence="14" id="KW-0675">Receptor</keyword>
<accession>A0A0J9FS14</accession>
<evidence type="ECO:0000256" key="6">
    <source>
        <dbReference type="ARBA" id="ARBA00023004"/>
    </source>
</evidence>
<feature type="domain" description="TonB-dependent receptor-like beta-barrel" evidence="12">
    <location>
        <begin position="347"/>
        <end position="834"/>
    </location>
</feature>
<evidence type="ECO:0000256" key="2">
    <source>
        <dbReference type="ARBA" id="ARBA00022448"/>
    </source>
</evidence>
<keyword evidence="2" id="KW-0813">Transport</keyword>
<gene>
    <name evidence="14" type="ORF">BV87_21510</name>
</gene>
<evidence type="ECO:0000313" key="14">
    <source>
        <dbReference type="EMBL" id="ATP20700.1"/>
    </source>
</evidence>
<dbReference type="RefSeq" id="WP_048937696.1">
    <property type="nucleotide sequence ID" value="NZ_CP020925.1"/>
</dbReference>
<dbReference type="InterPro" id="IPR000531">
    <property type="entry name" value="Beta-barrel_TonB"/>
</dbReference>
<protein>
    <submittedName>
        <fullName evidence="14">TonB-dependent receptor</fullName>
    </submittedName>
</protein>
<keyword evidence="4" id="KW-0410">Iron transport</keyword>
<keyword evidence="8 11" id="KW-0798">TonB box</keyword>
<evidence type="ECO:0000256" key="8">
    <source>
        <dbReference type="ARBA" id="ARBA00023077"/>
    </source>
</evidence>
<dbReference type="GO" id="GO:0009279">
    <property type="term" value="C:cell outer membrane"/>
    <property type="evidence" value="ECO:0007669"/>
    <property type="project" value="UniProtKB-SubCell"/>
</dbReference>
<dbReference type="Pfam" id="PF07715">
    <property type="entry name" value="Plug"/>
    <property type="match status" value="1"/>
</dbReference>
<keyword evidence="5" id="KW-0812">Transmembrane</keyword>
<evidence type="ECO:0000256" key="5">
    <source>
        <dbReference type="ARBA" id="ARBA00022692"/>
    </source>
</evidence>
<keyword evidence="6" id="KW-0408">Iron</keyword>
<dbReference type="Proteomes" id="UP000037029">
    <property type="component" value="Chromosome"/>
</dbReference>
<name>A0A0J9FS14_SPHYA</name>
<evidence type="ECO:0000256" key="10">
    <source>
        <dbReference type="ARBA" id="ARBA00023237"/>
    </source>
</evidence>
<proteinExistence type="inferred from homology"/>
<keyword evidence="7" id="KW-0406">Ion transport</keyword>
<dbReference type="EMBL" id="CP020925">
    <property type="protein sequence ID" value="ATP20700.1"/>
    <property type="molecule type" value="Genomic_DNA"/>
</dbReference>
<dbReference type="InterPro" id="IPR036942">
    <property type="entry name" value="Beta-barrel_TonB_sf"/>
</dbReference>
<evidence type="ECO:0000256" key="3">
    <source>
        <dbReference type="ARBA" id="ARBA00022452"/>
    </source>
</evidence>
<sequence length="875" mass="95544">MILSAPALAQAPAADAAAADAAAAEAEQGLGEIVVTATRSAQSIQKVPISMQALGAEKLQERQVKGLSDFAALLPSVSFEGIGPGRNTAFFRGIVPAGGAYASVGYYLDDMPITGTEVPDIHAYDLERVEALSGPQGTLYGAGSLAGTIRLITNKPKLDTFEFGYDVEANKYGKGDFGGQLESYINVPLAPTLAVRAMGYYRRDGGYIDNTPNNGTFNDGSSSTLTLGDNNPNTSYTLDNSDIAKDDYNTIREFGGRFQLLWQPTEGWDITPEITAQKQVARGYFGYDPRVGDLEVHDYDQTKNDDRWYQAALSIHGHIGDWDIVSATGYFKRRTRTLNDYTYYTVTYDGFGPGYESYLQFFDNCTGSGASQQCQMINPTQYYHADTHRNKFTQELRISTPKDWPFDVTVGGFYQRQKNELNTSYAIRGLDTITGYTATGGGDVAGGLIGVPAMYGIAYDEDGNPYFDTSDVINANGNPLGTMILGTQAVKGDAFYYVEQDQLYHDKAIFAEGHYNITPTLKLTGGIRYFWTDYKVRGFAGVAGSAAGVGCTTPLPDDERLTCVNTNPNAADGTGRYKEDGETHKVALDWQFQPDKMVYFNYSTGFRPGGFNRPLRIRSLGKIVNVAPFKSETLTNFEVGVKTTWNNIFRFNAAVYYEKWNNIQYGVVVSGAQGAGMTGNAGKAEVKGIEYDADLRLGKVTISTSGAFNDAKLKGDFCNFALNTETESIAQLSSCTLGDFVEGSSPPTPQVAAANGTRLPRQPRFKGTTSIRYDTDLGDYAAYIQGAALYQTGATQDLNVESNELLGNTKGFVSFDFSGGIKKDNWSVTLFLQNAFDKRGQLTRNTFCSIDFCANSSRTFTIKPQFFGIRFGQKF</sequence>
<organism evidence="14 15">
    <name type="scientific">Sphingobium yanoikuyae</name>
    <name type="common">Sphingomonas yanoikuyae</name>
    <dbReference type="NCBI Taxonomy" id="13690"/>
    <lineage>
        <taxon>Bacteria</taxon>
        <taxon>Pseudomonadati</taxon>
        <taxon>Pseudomonadota</taxon>
        <taxon>Alphaproteobacteria</taxon>
        <taxon>Sphingomonadales</taxon>
        <taxon>Sphingomonadaceae</taxon>
        <taxon>Sphingobium</taxon>
    </lineage>
</organism>
<dbReference type="Gene3D" id="2.40.170.20">
    <property type="entry name" value="TonB-dependent receptor, beta-barrel domain"/>
    <property type="match status" value="2"/>
</dbReference>
<evidence type="ECO:0000256" key="9">
    <source>
        <dbReference type="ARBA" id="ARBA00023136"/>
    </source>
</evidence>
<evidence type="ECO:0000259" key="13">
    <source>
        <dbReference type="Pfam" id="PF07715"/>
    </source>
</evidence>